<dbReference type="EMBL" id="KL367487">
    <property type="protein sequence ID" value="KFD70533.1"/>
    <property type="molecule type" value="Genomic_DNA"/>
</dbReference>
<name>A0A085NM37_9BILA</name>
<proteinExistence type="predicted"/>
<gene>
    <name evidence="1" type="ORF">M514_17326</name>
</gene>
<evidence type="ECO:0000313" key="1">
    <source>
        <dbReference type="EMBL" id="KFD70533.1"/>
    </source>
</evidence>
<dbReference type="AlphaFoldDB" id="A0A085NM37"/>
<reference evidence="1" key="1">
    <citation type="journal article" date="2014" name="Nat. Genet.">
        <title>Genome and transcriptome of the porcine whipworm Trichuris suis.</title>
        <authorList>
            <person name="Jex A.R."/>
            <person name="Nejsum P."/>
            <person name="Schwarz E.M."/>
            <person name="Hu L."/>
            <person name="Young N.D."/>
            <person name="Hall R.S."/>
            <person name="Korhonen P.K."/>
            <person name="Liao S."/>
            <person name="Thamsborg S."/>
            <person name="Xia J."/>
            <person name="Xu P."/>
            <person name="Wang S."/>
            <person name="Scheerlinck J.P."/>
            <person name="Hofmann A."/>
            <person name="Sternberg P.W."/>
            <person name="Wang J."/>
            <person name="Gasser R.B."/>
        </authorList>
    </citation>
    <scope>NUCLEOTIDE SEQUENCE [LARGE SCALE GENOMIC DNA]</scope>
    <source>
        <strain evidence="1">DCEP-RM93F</strain>
    </source>
</reference>
<sequence>MNYFLKLAMTTGDNLGSDLVLAKQGNILECNKPQKAMGTKAMVCYHHLKLSSRRSAAGLQFRNAVH</sequence>
<dbReference type="Proteomes" id="UP000030758">
    <property type="component" value="Unassembled WGS sequence"/>
</dbReference>
<accession>A0A085NM37</accession>
<protein>
    <submittedName>
        <fullName evidence="1">Uncharacterized protein</fullName>
    </submittedName>
</protein>
<organism evidence="1">
    <name type="scientific">Trichuris suis</name>
    <name type="common">pig whipworm</name>
    <dbReference type="NCBI Taxonomy" id="68888"/>
    <lineage>
        <taxon>Eukaryota</taxon>
        <taxon>Metazoa</taxon>
        <taxon>Ecdysozoa</taxon>
        <taxon>Nematoda</taxon>
        <taxon>Enoplea</taxon>
        <taxon>Dorylaimia</taxon>
        <taxon>Trichinellida</taxon>
        <taxon>Trichuridae</taxon>
        <taxon>Trichuris</taxon>
    </lineage>
</organism>